<reference evidence="11 12" key="1">
    <citation type="submission" date="2018-06" db="EMBL/GenBank/DDBJ databases">
        <authorList>
            <consortium name="Pathogen Informatics"/>
            <person name="Doyle S."/>
        </authorList>
    </citation>
    <scope>NUCLEOTIDE SEQUENCE [LARGE SCALE GENOMIC DNA]</scope>
    <source>
        <strain evidence="11 12">NCTC13443</strain>
    </source>
</reference>
<evidence type="ECO:0000256" key="5">
    <source>
        <dbReference type="ARBA" id="ARBA00022958"/>
    </source>
</evidence>
<evidence type="ECO:0000256" key="10">
    <source>
        <dbReference type="SAM" id="Phobius"/>
    </source>
</evidence>
<dbReference type="GO" id="GO:0008556">
    <property type="term" value="F:P-type potassium transmembrane transporter activity"/>
    <property type="evidence" value="ECO:0007669"/>
    <property type="project" value="InterPro"/>
</dbReference>
<keyword evidence="3" id="KW-0633">Potassium transport</keyword>
<dbReference type="EMBL" id="UGKT01000001">
    <property type="protein sequence ID" value="STT02220.1"/>
    <property type="molecule type" value="Genomic_DNA"/>
</dbReference>
<proteinExistence type="predicted"/>
<dbReference type="Pfam" id="PF03814">
    <property type="entry name" value="KdpA"/>
    <property type="match status" value="1"/>
</dbReference>
<evidence type="ECO:0000256" key="2">
    <source>
        <dbReference type="ARBA" id="ARBA00022475"/>
    </source>
</evidence>
<gene>
    <name evidence="11" type="primary">kdpA_2</name>
    <name evidence="11" type="ORF">NCTC13443_02563</name>
</gene>
<feature type="compositionally biased region" description="Basic and acidic residues" evidence="9">
    <location>
        <begin position="198"/>
        <end position="210"/>
    </location>
</feature>
<evidence type="ECO:0000256" key="8">
    <source>
        <dbReference type="ARBA" id="ARBA00023136"/>
    </source>
</evidence>
<dbReference type="SUPFAM" id="SSF103473">
    <property type="entry name" value="MFS general substrate transporter"/>
    <property type="match status" value="1"/>
</dbReference>
<evidence type="ECO:0000313" key="11">
    <source>
        <dbReference type="EMBL" id="STT02220.1"/>
    </source>
</evidence>
<keyword evidence="4 10" id="KW-0812">Transmembrane</keyword>
<name>A0A377UY10_KLEPN</name>
<keyword evidence="6 10" id="KW-1133">Transmembrane helix</keyword>
<organism evidence="11 12">
    <name type="scientific">Klebsiella pneumoniae</name>
    <dbReference type="NCBI Taxonomy" id="573"/>
    <lineage>
        <taxon>Bacteria</taxon>
        <taxon>Pseudomonadati</taxon>
        <taxon>Pseudomonadota</taxon>
        <taxon>Gammaproteobacteria</taxon>
        <taxon>Enterobacterales</taxon>
        <taxon>Enterobacteriaceae</taxon>
        <taxon>Klebsiella/Raoultella group</taxon>
        <taxon>Klebsiella</taxon>
        <taxon>Klebsiella pneumoniae complex</taxon>
    </lineage>
</organism>
<feature type="transmembrane region" description="Helical" evidence="10">
    <location>
        <begin position="12"/>
        <end position="34"/>
    </location>
</feature>
<feature type="transmembrane region" description="Helical" evidence="10">
    <location>
        <begin position="143"/>
        <end position="162"/>
    </location>
</feature>
<dbReference type="Proteomes" id="UP000255518">
    <property type="component" value="Unassembled WGS sequence"/>
</dbReference>
<evidence type="ECO:0000256" key="1">
    <source>
        <dbReference type="ARBA" id="ARBA00022448"/>
    </source>
</evidence>
<evidence type="ECO:0000256" key="4">
    <source>
        <dbReference type="ARBA" id="ARBA00022692"/>
    </source>
</evidence>
<dbReference type="PANTHER" id="PTHR30607">
    <property type="entry name" value="POTASSIUM-TRANSPORTING ATPASE A CHAIN"/>
    <property type="match status" value="1"/>
</dbReference>
<dbReference type="GO" id="GO:0005886">
    <property type="term" value="C:plasma membrane"/>
    <property type="evidence" value="ECO:0007669"/>
    <property type="project" value="TreeGrafter"/>
</dbReference>
<evidence type="ECO:0000256" key="3">
    <source>
        <dbReference type="ARBA" id="ARBA00022538"/>
    </source>
</evidence>
<evidence type="ECO:0000313" key="12">
    <source>
        <dbReference type="Proteomes" id="UP000255518"/>
    </source>
</evidence>
<keyword evidence="8 10" id="KW-0472">Membrane</keyword>
<keyword evidence="2" id="KW-1003">Cell membrane</keyword>
<evidence type="ECO:0000256" key="7">
    <source>
        <dbReference type="ARBA" id="ARBA00023065"/>
    </source>
</evidence>
<accession>A0A377UY10</accession>
<keyword evidence="7" id="KW-0406">Ion transport</keyword>
<sequence>MPTPPIRFENPTALTNLVQMLAIFLIPAALCFAFGEVVSDRRQGRAILWAMTLIFILCVAVVMWAETRGNPHLLTLGADSSLNMEGKESRFGILASSLFAVITTAASCGAVNAMHDSFTALGGMVPMWLMQIGEVVFGGVGSGLYGMLLFVMLAVFIAGLMVGRTPGVPREENRCPGNENDRPRHSGHPDAGAAWHGAGDDDRRRPRRDVQPWTARL</sequence>
<keyword evidence="1" id="KW-0813">Transport</keyword>
<feature type="transmembrane region" description="Helical" evidence="10">
    <location>
        <begin position="46"/>
        <end position="65"/>
    </location>
</feature>
<keyword evidence="5" id="KW-0630">Potassium</keyword>
<feature type="compositionally biased region" description="Basic and acidic residues" evidence="9">
    <location>
        <begin position="169"/>
        <end position="188"/>
    </location>
</feature>
<protein>
    <submittedName>
        <fullName evidence="11">Potassium-transporting ATPase subunit A</fullName>
    </submittedName>
</protein>
<dbReference type="AlphaFoldDB" id="A0A377UY10"/>
<evidence type="ECO:0000256" key="9">
    <source>
        <dbReference type="SAM" id="MobiDB-lite"/>
    </source>
</evidence>
<feature type="transmembrane region" description="Helical" evidence="10">
    <location>
        <begin position="91"/>
        <end position="111"/>
    </location>
</feature>
<dbReference type="PANTHER" id="PTHR30607:SF2">
    <property type="entry name" value="POTASSIUM-TRANSPORTING ATPASE POTASSIUM-BINDING SUBUNIT"/>
    <property type="match status" value="1"/>
</dbReference>
<feature type="region of interest" description="Disordered" evidence="9">
    <location>
        <begin position="167"/>
        <end position="217"/>
    </location>
</feature>
<evidence type="ECO:0000256" key="6">
    <source>
        <dbReference type="ARBA" id="ARBA00022989"/>
    </source>
</evidence>
<dbReference type="InterPro" id="IPR004623">
    <property type="entry name" value="KdpA"/>
</dbReference>
<dbReference type="InterPro" id="IPR036259">
    <property type="entry name" value="MFS_trans_sf"/>
</dbReference>